<name>A0A0G3WJ71_9BACT</name>
<dbReference type="SUPFAM" id="SSF55729">
    <property type="entry name" value="Acyl-CoA N-acyltransferases (Nat)"/>
    <property type="match status" value="1"/>
</dbReference>
<dbReference type="STRING" id="1408281.Epro_1335"/>
<accession>A0A0G3WJ71</accession>
<sequence length="183" mass="20642">MDCRAKASLFIAMTSQRCLSVKIIKVKTENLINIVSSLANEIWNEHYSGIVPKPQIDYMLERFQSASAISKQISSQNYLYYLLQADGGYQGYFAILPKTGELFLSKIYIKVQSRKKGYGKESVTFIKETAKKLNLKQITLTVNKNNLSSIEAYKKIGFIIADSIKSDIGSGFYMDDYLMSLGV</sequence>
<organism evidence="2 3">
    <name type="scientific">Endomicrobium proavitum</name>
    <dbReference type="NCBI Taxonomy" id="1408281"/>
    <lineage>
        <taxon>Bacteria</taxon>
        <taxon>Pseudomonadati</taxon>
        <taxon>Elusimicrobiota</taxon>
        <taxon>Endomicrobiia</taxon>
        <taxon>Endomicrobiales</taxon>
        <taxon>Endomicrobiaceae</taxon>
        <taxon>Endomicrobium</taxon>
    </lineage>
</organism>
<dbReference type="GO" id="GO:0016747">
    <property type="term" value="F:acyltransferase activity, transferring groups other than amino-acyl groups"/>
    <property type="evidence" value="ECO:0007669"/>
    <property type="project" value="InterPro"/>
</dbReference>
<dbReference type="AlphaFoldDB" id="A0A0G3WJ71"/>
<dbReference type="InterPro" id="IPR000182">
    <property type="entry name" value="GNAT_dom"/>
</dbReference>
<feature type="domain" description="N-acetyltransferase" evidence="1">
    <location>
        <begin position="22"/>
        <end position="179"/>
    </location>
</feature>
<dbReference type="Proteomes" id="UP000035337">
    <property type="component" value="Chromosome"/>
</dbReference>
<dbReference type="KEGG" id="epo:Epro_1335"/>
<evidence type="ECO:0000313" key="2">
    <source>
        <dbReference type="EMBL" id="AKL98711.1"/>
    </source>
</evidence>
<evidence type="ECO:0000313" key="3">
    <source>
        <dbReference type="Proteomes" id="UP000035337"/>
    </source>
</evidence>
<dbReference type="InterPro" id="IPR016181">
    <property type="entry name" value="Acyl_CoA_acyltransferase"/>
</dbReference>
<reference evidence="2 3" key="1">
    <citation type="submission" date="2014-09" db="EMBL/GenBank/DDBJ databases">
        <title>Complete genome sequence of Endomicrobium proavitum.</title>
        <authorList>
            <person name="Zheng H."/>
        </authorList>
    </citation>
    <scope>NUCLEOTIDE SEQUENCE [LARGE SCALE GENOMIC DNA]</scope>
    <source>
        <strain evidence="2 3">Rsa215</strain>
    </source>
</reference>
<dbReference type="Gene3D" id="3.40.630.30">
    <property type="match status" value="1"/>
</dbReference>
<dbReference type="PROSITE" id="PS51186">
    <property type="entry name" value="GNAT"/>
    <property type="match status" value="1"/>
</dbReference>
<dbReference type="EMBL" id="CP009498">
    <property type="protein sequence ID" value="AKL98711.1"/>
    <property type="molecule type" value="Genomic_DNA"/>
</dbReference>
<protein>
    <recommendedName>
        <fullName evidence="1">N-acetyltransferase domain-containing protein</fullName>
    </recommendedName>
</protein>
<gene>
    <name evidence="2" type="ORF">Epro_1335</name>
</gene>
<proteinExistence type="predicted"/>
<evidence type="ECO:0000259" key="1">
    <source>
        <dbReference type="PROSITE" id="PS51186"/>
    </source>
</evidence>
<dbReference type="Pfam" id="PF00583">
    <property type="entry name" value="Acetyltransf_1"/>
    <property type="match status" value="1"/>
</dbReference>
<dbReference type="CDD" id="cd04301">
    <property type="entry name" value="NAT_SF"/>
    <property type="match status" value="1"/>
</dbReference>
<keyword evidence="3" id="KW-1185">Reference proteome</keyword>